<feature type="transmembrane region" description="Helical" evidence="5">
    <location>
        <begin position="302"/>
        <end position="326"/>
    </location>
</feature>
<dbReference type="GO" id="GO:0042884">
    <property type="term" value="P:microcin transport"/>
    <property type="evidence" value="ECO:0007669"/>
    <property type="project" value="TreeGrafter"/>
</dbReference>
<feature type="transmembrane region" description="Helical" evidence="5">
    <location>
        <begin position="178"/>
        <end position="197"/>
    </location>
</feature>
<dbReference type="EMBL" id="DF820470">
    <property type="protein sequence ID" value="GAK59683.1"/>
    <property type="molecule type" value="Genomic_DNA"/>
</dbReference>
<sequence length="344" mass="38936">MSELSKKRIRKFKSIKRGYYSLILLTLLYLLSFGLEFLANNKAILVRYEGQWYFPTFAYFPANTFGGVNSAEPDYRELQQRFEQEAAGNMVILPLIPYSPTESLLDLPGSPPHPPSWEHPLGTDDRGRDVFVRLLYGFRISLSFGLQVTFFSLLLGVFIGALQGYYGGRFDLTVQRMIEIWATVPQLYLVIIISSIFEPSYLWLLLILIVFGWMGMTFYIRAEMYREKSKEYVQAARALGASDMAIIFKHILPNSLVPVITLAPFTLVGNIFALTALDFLGFGLPAPTPSWGELMGQGMGNIYSYWLSLSPISALFLTLLLVTFIGEAVREAFDPKSLNSLIYE</sequence>
<feature type="transmembrane region" description="Helical" evidence="5">
    <location>
        <begin position="203"/>
        <end position="220"/>
    </location>
</feature>
<evidence type="ECO:0000313" key="7">
    <source>
        <dbReference type="EMBL" id="GAK59683.1"/>
    </source>
</evidence>
<evidence type="ECO:0000256" key="5">
    <source>
        <dbReference type="RuleBase" id="RU363032"/>
    </source>
</evidence>
<dbReference type="GO" id="GO:0055085">
    <property type="term" value="P:transmembrane transport"/>
    <property type="evidence" value="ECO:0007669"/>
    <property type="project" value="InterPro"/>
</dbReference>
<evidence type="ECO:0000256" key="3">
    <source>
        <dbReference type="ARBA" id="ARBA00022989"/>
    </source>
</evidence>
<dbReference type="STRING" id="1499967.U27_06668"/>
<evidence type="ECO:0000313" key="8">
    <source>
        <dbReference type="Proteomes" id="UP000030661"/>
    </source>
</evidence>
<dbReference type="Proteomes" id="UP000030661">
    <property type="component" value="Unassembled WGS sequence"/>
</dbReference>
<feature type="transmembrane region" description="Helical" evidence="5">
    <location>
        <begin position="256"/>
        <end position="282"/>
    </location>
</feature>
<dbReference type="Gene3D" id="1.10.3720.10">
    <property type="entry name" value="MetI-like"/>
    <property type="match status" value="1"/>
</dbReference>
<accession>A0A081C528</accession>
<dbReference type="HOGENOM" id="CLU_028518_1_0_0"/>
<dbReference type="PANTHER" id="PTHR30325">
    <property type="entry name" value="MEMBRANE COMPONENT OF ABC TRANSPORTER"/>
    <property type="match status" value="1"/>
</dbReference>
<keyword evidence="8" id="KW-1185">Reference proteome</keyword>
<dbReference type="InterPro" id="IPR035906">
    <property type="entry name" value="MetI-like_sf"/>
</dbReference>
<dbReference type="AlphaFoldDB" id="A0A081C528"/>
<evidence type="ECO:0000256" key="2">
    <source>
        <dbReference type="ARBA" id="ARBA00022692"/>
    </source>
</evidence>
<feature type="transmembrane region" description="Helical" evidence="5">
    <location>
        <begin position="20"/>
        <end position="39"/>
    </location>
</feature>
<keyword evidence="2 5" id="KW-0812">Transmembrane</keyword>
<protein>
    <submittedName>
        <fullName evidence="7">Inner membrane ABC transporter permease protein YejE</fullName>
    </submittedName>
</protein>
<dbReference type="eggNOG" id="COG4239">
    <property type="taxonomic scope" value="Bacteria"/>
</dbReference>
<dbReference type="InterPro" id="IPR000515">
    <property type="entry name" value="MetI-like"/>
</dbReference>
<comment type="subcellular location">
    <subcellularLocation>
        <location evidence="5">Cell membrane</location>
        <topology evidence="5">Multi-pass membrane protein</topology>
    </subcellularLocation>
    <subcellularLocation>
        <location evidence="1">Membrane</location>
        <topology evidence="1">Multi-pass membrane protein</topology>
    </subcellularLocation>
</comment>
<proteinExistence type="inferred from homology"/>
<name>A0A081C528_VECG1</name>
<gene>
    <name evidence="7" type="ORF">U27_06668</name>
</gene>
<reference evidence="7 8" key="1">
    <citation type="journal article" date="2015" name="PeerJ">
        <title>First genomic representation of candidate bacterial phylum KSB3 points to enhanced environmental sensing as a trigger of wastewater bulking.</title>
        <authorList>
            <person name="Sekiguchi Y."/>
            <person name="Ohashi A."/>
            <person name="Parks D.H."/>
            <person name="Yamauchi T."/>
            <person name="Tyson G.W."/>
            <person name="Hugenholtz P."/>
        </authorList>
    </citation>
    <scope>NUCLEOTIDE SEQUENCE [LARGE SCALE GENOMIC DNA]</scope>
</reference>
<dbReference type="PANTHER" id="PTHR30325:SF0">
    <property type="entry name" value="INNER MEMBRANE ABC TRANSPORTER PERMEASE PROTEIN YEJE"/>
    <property type="match status" value="1"/>
</dbReference>
<evidence type="ECO:0000256" key="4">
    <source>
        <dbReference type="ARBA" id="ARBA00023136"/>
    </source>
</evidence>
<feature type="domain" description="ABC transmembrane type-1" evidence="6">
    <location>
        <begin position="138"/>
        <end position="326"/>
    </location>
</feature>
<dbReference type="SUPFAM" id="SSF161098">
    <property type="entry name" value="MetI-like"/>
    <property type="match status" value="1"/>
</dbReference>
<keyword evidence="3 5" id="KW-1133">Transmembrane helix</keyword>
<keyword evidence="4 5" id="KW-0472">Membrane</keyword>
<feature type="transmembrane region" description="Helical" evidence="5">
    <location>
        <begin position="144"/>
        <end position="166"/>
    </location>
</feature>
<evidence type="ECO:0000256" key="1">
    <source>
        <dbReference type="ARBA" id="ARBA00004141"/>
    </source>
</evidence>
<evidence type="ECO:0000259" key="6">
    <source>
        <dbReference type="PROSITE" id="PS50928"/>
    </source>
</evidence>
<dbReference type="CDD" id="cd06261">
    <property type="entry name" value="TM_PBP2"/>
    <property type="match status" value="1"/>
</dbReference>
<dbReference type="PROSITE" id="PS50928">
    <property type="entry name" value="ABC_TM1"/>
    <property type="match status" value="1"/>
</dbReference>
<comment type="similarity">
    <text evidence="5">Belongs to the binding-protein-dependent transport system permease family.</text>
</comment>
<dbReference type="GO" id="GO:0005886">
    <property type="term" value="C:plasma membrane"/>
    <property type="evidence" value="ECO:0007669"/>
    <property type="project" value="UniProtKB-SubCell"/>
</dbReference>
<keyword evidence="5" id="KW-0813">Transport</keyword>
<dbReference type="Pfam" id="PF00528">
    <property type="entry name" value="BPD_transp_1"/>
    <property type="match status" value="1"/>
</dbReference>
<organism evidence="7 8">
    <name type="scientific">Vecturithrix granuli</name>
    <dbReference type="NCBI Taxonomy" id="1499967"/>
    <lineage>
        <taxon>Bacteria</taxon>
        <taxon>Candidatus Moduliflexota</taxon>
        <taxon>Candidatus Vecturitrichia</taxon>
        <taxon>Candidatus Vecturitrichales</taxon>
        <taxon>Candidatus Vecturitrichaceae</taxon>
        <taxon>Candidatus Vecturithrix</taxon>
    </lineage>
</organism>